<keyword evidence="2" id="KW-1185">Reference proteome</keyword>
<accession>A0A3B0A9S4</accession>
<evidence type="ECO:0000313" key="2">
    <source>
        <dbReference type="Proteomes" id="UP000279968"/>
    </source>
</evidence>
<comment type="caution">
    <text evidence="1">The sequence shown here is derived from an EMBL/GenBank/DDBJ whole genome shotgun (WGS) entry which is preliminary data.</text>
</comment>
<organism evidence="1 2">
    <name type="scientific">Micromonospora costi</name>
    <dbReference type="NCBI Taxonomy" id="1530042"/>
    <lineage>
        <taxon>Bacteria</taxon>
        <taxon>Bacillati</taxon>
        <taxon>Actinomycetota</taxon>
        <taxon>Actinomycetes</taxon>
        <taxon>Micromonosporales</taxon>
        <taxon>Micromonosporaceae</taxon>
        <taxon>Micromonospora</taxon>
    </lineage>
</organism>
<dbReference type="SUPFAM" id="SSF56112">
    <property type="entry name" value="Protein kinase-like (PK-like)"/>
    <property type="match status" value="1"/>
</dbReference>
<evidence type="ECO:0008006" key="3">
    <source>
        <dbReference type="Google" id="ProtNLM"/>
    </source>
</evidence>
<reference evidence="1 2" key="1">
    <citation type="journal article" date="2015" name="Int. J. Syst. Evol. Microbiol.">
        <title>Micromonospora costi sp. nov., isolated from a leaf of Costus speciosus.</title>
        <authorList>
            <person name="Thawai C."/>
        </authorList>
    </citation>
    <scope>NUCLEOTIDE SEQUENCE [LARGE SCALE GENOMIC DNA]</scope>
    <source>
        <strain evidence="1 2">CS1-12</strain>
    </source>
</reference>
<protein>
    <recommendedName>
        <fullName evidence="3">Aminoglycoside phosphotransferase family protein</fullName>
    </recommendedName>
</protein>
<dbReference type="EMBL" id="RBAN01000001">
    <property type="protein sequence ID" value="RKN57220.1"/>
    <property type="molecule type" value="Genomic_DNA"/>
</dbReference>
<sequence>MTAAAGTSTDPRTRDDGLGWVTRAVFGDERVALTVGGAPPAGHRPVGRYAVVPSVRRARFLLPLGAPRATTASLLAYNALRPPRVRAVRAALGGLSRLRATARAFPVLTVSVPSDGDPVELLLTERLAAALGDGPLHAACGVRPPDPNHKPTLQLFTADGRPRGYAKIGWNDATRALVAAEAAALRDLDGLADVPEHPATPRLLARVDRAGQVVAVVEPLPPRVRGMPVTAPPRPATLLAVARRGRPAAPSRPLAGSPFLARLADEAARASATADGRRAGAAVDALVRRHGDTTVEFGQWHGDWVPWNLGRHAGRLVAWDWEHSGPDVPLGFDLAHDSFQRAVVLRGEPAAAGARAVDAQLDRYGAALGLGPAQRRAVADAYLLEMWLRTWRLAAAGAGWNAALHPALLDVIDKRHMA</sequence>
<dbReference type="RefSeq" id="WP_120777411.1">
    <property type="nucleotide sequence ID" value="NZ_JBHLUP010000009.1"/>
</dbReference>
<dbReference type="AlphaFoldDB" id="A0A3B0A9S4"/>
<name>A0A3B0A9S4_9ACTN</name>
<dbReference type="InterPro" id="IPR011009">
    <property type="entry name" value="Kinase-like_dom_sf"/>
</dbReference>
<gene>
    <name evidence="1" type="ORF">D7193_00515</name>
</gene>
<evidence type="ECO:0000313" key="1">
    <source>
        <dbReference type="EMBL" id="RKN57220.1"/>
    </source>
</evidence>
<dbReference type="Proteomes" id="UP000279968">
    <property type="component" value="Unassembled WGS sequence"/>
</dbReference>
<dbReference type="OrthoDB" id="8479674at2"/>
<proteinExistence type="predicted"/>